<organism evidence="10">
    <name type="scientific">Scylla olivacea</name>
    <name type="common">Orange mud crab</name>
    <name type="synonym">Cancer olivacea</name>
    <dbReference type="NCBI Taxonomy" id="85551"/>
    <lineage>
        <taxon>Eukaryota</taxon>
        <taxon>Metazoa</taxon>
        <taxon>Ecdysozoa</taxon>
        <taxon>Arthropoda</taxon>
        <taxon>Crustacea</taxon>
        <taxon>Multicrustacea</taxon>
        <taxon>Malacostraca</taxon>
        <taxon>Eumalacostraca</taxon>
        <taxon>Eucarida</taxon>
        <taxon>Decapoda</taxon>
        <taxon>Pleocyemata</taxon>
        <taxon>Brachyura</taxon>
        <taxon>Eubrachyura</taxon>
        <taxon>Portunoidea</taxon>
        <taxon>Portunidae</taxon>
        <taxon>Portuninae</taxon>
        <taxon>Scylla</taxon>
    </lineage>
</organism>
<evidence type="ECO:0000256" key="3">
    <source>
        <dbReference type="ARBA" id="ARBA00023125"/>
    </source>
</evidence>
<keyword evidence="5" id="KW-0234">DNA repair</keyword>
<dbReference type="InterPro" id="IPR015252">
    <property type="entry name" value="BRCA2_hlx"/>
</dbReference>
<evidence type="ECO:0000259" key="7">
    <source>
        <dbReference type="Pfam" id="PF09103"/>
    </source>
</evidence>
<dbReference type="Pfam" id="PF09169">
    <property type="entry name" value="BRCA-2_helical"/>
    <property type="match status" value="1"/>
</dbReference>
<dbReference type="SUPFAM" id="SSF81872">
    <property type="entry name" value="BRCA2 helical domain"/>
    <property type="match status" value="1"/>
</dbReference>
<keyword evidence="3" id="KW-0238">DNA-binding</keyword>
<dbReference type="InterPro" id="IPR002093">
    <property type="entry name" value="BRCA2_repeat"/>
</dbReference>
<keyword evidence="1" id="KW-0677">Repeat</keyword>
<dbReference type="SUPFAM" id="SSF81878">
    <property type="entry name" value="BRCA2 tower domain"/>
    <property type="match status" value="1"/>
</dbReference>
<feature type="compositionally biased region" description="Polar residues" evidence="6">
    <location>
        <begin position="2216"/>
        <end position="2230"/>
    </location>
</feature>
<evidence type="ECO:0000259" key="8">
    <source>
        <dbReference type="Pfam" id="PF09104"/>
    </source>
</evidence>
<dbReference type="InterPro" id="IPR015187">
    <property type="entry name" value="BRCA2_OB_1"/>
</dbReference>
<dbReference type="EMBL" id="GDRN01088174">
    <property type="protein sequence ID" value="JAI60907.1"/>
    <property type="molecule type" value="Transcribed_RNA"/>
</dbReference>
<feature type="compositionally biased region" description="Basic and acidic residues" evidence="6">
    <location>
        <begin position="459"/>
        <end position="473"/>
    </location>
</feature>
<dbReference type="InterPro" id="IPR015188">
    <property type="entry name" value="BRCA2_OB_3"/>
</dbReference>
<evidence type="ECO:0000256" key="2">
    <source>
        <dbReference type="ARBA" id="ARBA00022763"/>
    </source>
</evidence>
<feature type="domain" description="BRCA2 OB1" evidence="7">
    <location>
        <begin position="1686"/>
        <end position="1808"/>
    </location>
</feature>
<dbReference type="GO" id="GO:0005634">
    <property type="term" value="C:nucleus"/>
    <property type="evidence" value="ECO:0007669"/>
    <property type="project" value="TreeGrafter"/>
</dbReference>
<dbReference type="GO" id="GO:0003677">
    <property type="term" value="F:DNA binding"/>
    <property type="evidence" value="ECO:0007669"/>
    <property type="project" value="UniProtKB-KW"/>
</dbReference>
<evidence type="ECO:0000259" key="9">
    <source>
        <dbReference type="Pfam" id="PF09169"/>
    </source>
</evidence>
<feature type="domain" description="Breast cancer type 2 susceptibility protein helical" evidence="9">
    <location>
        <begin position="1518"/>
        <end position="1682"/>
    </location>
</feature>
<dbReference type="GO" id="GO:0000724">
    <property type="term" value="P:double-strand break repair via homologous recombination"/>
    <property type="evidence" value="ECO:0007669"/>
    <property type="project" value="InterPro"/>
</dbReference>
<sequence length="2291" mass="257606">MQDCIVVRPDQTSTPVQPRSVKARHLVLNEQSPKPIGFLEPIPFEQEIKEERTQETNLGLYKKGVTEYSCDSTEDPFDIMCSPVCKVKQRKKSIIGKIKSTLETSELKLNEKVKLIDSVKSTDEKIKKEPVLIEVEDSLSEMFSGCPDKNMHIEGVNISGENSLCKDGSLLNSLSNEKIEGVKNADPKVKVLNEEHTIDVNCQTDIRHQTEHSIKRSDLHSTTPPFGMFVAELSVNPKRINLSDSINAEKQCIEMTSKDKEKCISCSKQERTNIEMPSLLKKSKLAKRFVYPTNLGEGYEELNVSYTETIGDDETRKKTEAPGTNGVTKNIPNIGLASDISNKTVESESKGVICSTPANKREDEKCIEVVPVSKRTICNTHAGRDESWLDGEIPNGKRTSCNIPATLPKAKEEVDFLAMRQKKFLSVSNLENSDTSEISSNSSFEPLQHDGCEQLAKSSEMKKRPIDTKERTSTDNQHCIHRVVPVASVIPFERESTKEITVNSSLQTYNADIKFQENMQNISITPSRNMKMSSVRTQVDLASITQPALPEQCPVDLSELKVHEHKPVEGLTIQGNKGQVKHAVSISLNNQLVSDTFSDIDFSDSDFDISLPLEEGSAMDNNKNLKPDKDSDVFTKVGCRKGGFDEDYFNWSNSVRDPGFTGFMTGSGKQVKVSDKALEEARKFLEEQTCEEHNLGLQQVSNGKPVNMNYSDIPLVKRKKSKLTSLHMATDSNFCTLSEMGSFTILNGLPNDVGNEGTSKFGQNTHNKNILEVNSNCTYEKAQGVLAEETSRQNISEDMKNTFTHGDGEMSKGSVVQDSCYDTSRKTSVYGITETQQLKAKNTGRGFQKFAKSEEAEVKASMVFESAYLLCKESNSTGEAKLMKNTETTVEHKASAFQGFSTAAGSQIKISKEALRKAQIFWEEEKCEKADMSIQTHENETSRLHEYNSLSKVQTVRLRSAIPAELKTTIGTLTLKSQQCIPSRRLKTTMYSSNDCNLSNQPKHDLEKLSKSGLPSSHTDKSICSSAYVLGHQSGSLVASQHITNEANKKGISLHTLHSEPFSFKKKNSKSISSAENTLLEMDVGFHTIKKKAFVKEASISQAAYQKETTCSEEMRPLQQQNIIWDPEVLEEIGTGFHTAKEEKVSVNKNSVTQACLLWKETDGSEVKALDQEVAQELESTHFNVEISDKLISKPDGMFLASMKVAPDLHCLPKKDMDSNISSTNTLPVRKTEEKEFAAFSNQGTMSSIDVEISEKRNECDETSTKLQLRNADTFTVLNTDTSTANEKKVIQNLNLFIKPRKLFEDEMHFKSVMNCQTPLSVSQNDIDFFSDGKSNIHKNKIDNTKQVKVSSKSLQQAKQLSQQCIISKNYPSFETEKDLNNTCKRQAAAVESFVVTVDQNTGNTDECVEVICGSPILGSQRSNKEKDINNMCSLTASQSLKNDSVNTQEISDISDVAEAFLKDSEDTTKKQSSQKKRPLSLDENKEEDSLTSHKKMKGNMTCSQPENLQGCGARETSRILAREKLKELIQLKEKHGVQPIPGSLYKLRTERKQDRIKLHSYGNLKLYNRRKRKVETVTFSNALHYRFEVQDSRYDSIKCDDGCVLLLGPDDCVGIEEVELGFLAMPGVHPGLIPPSWIRNHYKLIIWQLAALERRIFDCQVLTVENVVARLKYRYDREIDRAERPILRKITEQDDVPQKTMVLCVTSVKLGLEADARDVKSKTVDTRLLPMLELTDGWYIIGAVVDKAMCQLIKNKRVEVGTKLVLHGSELVGTTCPCHPLQASSTLCLRLHTNMTRRARWWTRLGLLPQNGPLPSFLEATHCDGGLVGQVNVMVTRLYPLYYERSQDGLGVFMGEKAYLKKLLETERQKELLVEQITAEIEKELHHQERKEGVKTEKHIMTPEEIRGLTLGREISQLLDEAADPSSLEELLTPHQKQLARTWCEKNTEETRQRLHTEVMNRFAKRQKPFEAIPLLKVRIVDGERDGALVTVWRPSMELRENISEGSFFTIRYLMADGFRWGIRQFISTRQTRWEESFRGPLLWREKFARSVTPLCLITSKDLNPLWREVDVVGVVLKIGKSNPKYQIVYLVDHCLNILAVNFWGGLKKCGYEDSVVVGTMMCLMNCSWRGYNGGIIGCIHFTEHSMATFSPSSSHLVEAAAHLRNSIKDMKSLLNDADKKLDETLDSPAFPDKISHCSEKMIEWKHIRSMGNESFQTGKGNNGSNLKANRQEQQAKEVQSKLKLLSQYGSPGYSPEILSSASLQTRKPFRIPLRRPQKNSTLIEENKCN</sequence>
<feature type="domain" description="BRCA2 OB3" evidence="8">
    <location>
        <begin position="2051"/>
        <end position="2188"/>
    </location>
</feature>
<feature type="compositionally biased region" description="Basic and acidic residues" evidence="6">
    <location>
        <begin position="1480"/>
        <end position="1492"/>
    </location>
</feature>
<dbReference type="InterPro" id="IPR012340">
    <property type="entry name" value="NA-bd_OB-fold"/>
</dbReference>
<evidence type="ECO:0000256" key="5">
    <source>
        <dbReference type="ARBA" id="ARBA00023204"/>
    </source>
</evidence>
<protein>
    <recommendedName>
        <fullName evidence="11">Tower domain-containing protein</fullName>
    </recommendedName>
</protein>
<dbReference type="PANTHER" id="PTHR11289:SF0">
    <property type="entry name" value="BREAST CANCER TYPE 2 SUSCEPTIBILITY PROTEIN"/>
    <property type="match status" value="1"/>
</dbReference>
<evidence type="ECO:0008006" key="11">
    <source>
        <dbReference type="Google" id="ProtNLM"/>
    </source>
</evidence>
<dbReference type="InterPro" id="IPR015525">
    <property type="entry name" value="BRCA2"/>
</dbReference>
<dbReference type="Gene3D" id="2.40.50.140">
    <property type="entry name" value="Nucleic acid-binding proteins"/>
    <property type="match status" value="4"/>
</dbReference>
<keyword evidence="2" id="KW-0227">DNA damage</keyword>
<dbReference type="PROSITE" id="PS50138">
    <property type="entry name" value="BRCA2_REPEAT"/>
    <property type="match status" value="2"/>
</dbReference>
<reference evidence="10" key="1">
    <citation type="submission" date="2015-09" db="EMBL/GenBank/DDBJ databases">
        <title>Scylla olivacea transcriptome.</title>
        <authorList>
            <person name="Ikhwanuddin M."/>
        </authorList>
    </citation>
    <scope>NUCLEOTIDE SEQUENCE</scope>
</reference>
<dbReference type="PANTHER" id="PTHR11289">
    <property type="entry name" value="BREAST CANCER TYPE 2 SUSCEPTIBILITY PROTEIN BRCA2"/>
    <property type="match status" value="1"/>
</dbReference>
<feature type="region of interest" description="Disordered" evidence="6">
    <location>
        <begin position="2216"/>
        <end position="2236"/>
    </location>
</feature>
<proteinExistence type="predicted"/>
<dbReference type="Pfam" id="PF09104">
    <property type="entry name" value="BRCA-2_OB3"/>
    <property type="match status" value="1"/>
</dbReference>
<accession>A0A0P4W4P5</accession>
<dbReference type="SUPFAM" id="SSF50249">
    <property type="entry name" value="Nucleic acid-binding proteins"/>
    <property type="match status" value="3"/>
</dbReference>
<dbReference type="GO" id="GO:0006355">
    <property type="term" value="P:regulation of DNA-templated transcription"/>
    <property type="evidence" value="ECO:0007669"/>
    <property type="project" value="TreeGrafter"/>
</dbReference>
<feature type="region of interest" description="Disordered" evidence="6">
    <location>
        <begin position="457"/>
        <end position="476"/>
    </location>
</feature>
<feature type="region of interest" description="Disordered" evidence="6">
    <location>
        <begin position="1464"/>
        <end position="1509"/>
    </location>
</feature>
<dbReference type="Pfam" id="PF09103">
    <property type="entry name" value="BRCA-2_OB1"/>
    <property type="match status" value="1"/>
</dbReference>
<evidence type="ECO:0000313" key="10">
    <source>
        <dbReference type="EMBL" id="JAI60907.1"/>
    </source>
</evidence>
<name>A0A0P4W4P5_SCYOL</name>
<dbReference type="InterPro" id="IPR036315">
    <property type="entry name" value="BRCA2_hlx_sf"/>
</dbReference>
<evidence type="ECO:0000256" key="1">
    <source>
        <dbReference type="ARBA" id="ARBA00022737"/>
    </source>
</evidence>
<evidence type="ECO:0000256" key="6">
    <source>
        <dbReference type="SAM" id="MobiDB-lite"/>
    </source>
</evidence>
<evidence type="ECO:0000256" key="4">
    <source>
        <dbReference type="ARBA" id="ARBA00023172"/>
    </source>
</evidence>
<dbReference type="Pfam" id="PF00634">
    <property type="entry name" value="BRCA2"/>
    <property type="match status" value="1"/>
</dbReference>
<keyword evidence="4" id="KW-0233">DNA recombination</keyword>